<dbReference type="Pfam" id="PF20151">
    <property type="entry name" value="DUF6533"/>
    <property type="match status" value="1"/>
</dbReference>
<comment type="caution">
    <text evidence="3">The sequence shown here is derived from an EMBL/GenBank/DDBJ whole genome shotgun (WGS) entry which is preliminary data.</text>
</comment>
<evidence type="ECO:0000313" key="3">
    <source>
        <dbReference type="EMBL" id="KAJ7622091.1"/>
    </source>
</evidence>
<keyword evidence="1" id="KW-0812">Transmembrane</keyword>
<dbReference type="AlphaFoldDB" id="A0AAD7FII9"/>
<name>A0AAD7FII9_9AGAR</name>
<evidence type="ECO:0000256" key="1">
    <source>
        <dbReference type="SAM" id="Phobius"/>
    </source>
</evidence>
<keyword evidence="4" id="KW-1185">Reference proteome</keyword>
<feature type="domain" description="DUF6533" evidence="2">
    <location>
        <begin position="147"/>
        <end position="193"/>
    </location>
</feature>
<organism evidence="3 4">
    <name type="scientific">Roridomyces roridus</name>
    <dbReference type="NCBI Taxonomy" id="1738132"/>
    <lineage>
        <taxon>Eukaryota</taxon>
        <taxon>Fungi</taxon>
        <taxon>Dikarya</taxon>
        <taxon>Basidiomycota</taxon>
        <taxon>Agaricomycotina</taxon>
        <taxon>Agaricomycetes</taxon>
        <taxon>Agaricomycetidae</taxon>
        <taxon>Agaricales</taxon>
        <taxon>Marasmiineae</taxon>
        <taxon>Mycenaceae</taxon>
        <taxon>Roridomyces</taxon>
    </lineage>
</organism>
<dbReference type="EMBL" id="JARKIF010000015">
    <property type="protein sequence ID" value="KAJ7622091.1"/>
    <property type="molecule type" value="Genomic_DNA"/>
</dbReference>
<sequence>MHRQYSQVPQPMYATCFRTCLGIPAELRQSPNHGSRARTPFWRLRRERALSNYGWRHPLDCLELLFPTQSSTIAEFWWREDINEQVRLPSFGMETHSLGGQIDARRRSIKLVGIRRYKLEAKPVPFSHTRTMEPPAHESSLVWANRVMLAAAVLYFYDFGVTLPTEIELYQLVRKGGNLLGIIFLPTRYFSILYQILMLVGISLTRPTSRNCNVLDRVQVALDTLFQIFYIGGIIRRTFFRQTPSPRTRLYSLTAGRLTHLERQKSWLCSHASARHLTPSRPLHWSSRWEGSTCE</sequence>
<keyword evidence="1" id="KW-0472">Membrane</keyword>
<dbReference type="InterPro" id="IPR045340">
    <property type="entry name" value="DUF6533"/>
</dbReference>
<accession>A0AAD7FII9</accession>
<reference evidence="3" key="1">
    <citation type="submission" date="2023-03" db="EMBL/GenBank/DDBJ databases">
        <title>Massive genome expansion in bonnet fungi (Mycena s.s.) driven by repeated elements and novel gene families across ecological guilds.</title>
        <authorList>
            <consortium name="Lawrence Berkeley National Laboratory"/>
            <person name="Harder C.B."/>
            <person name="Miyauchi S."/>
            <person name="Viragh M."/>
            <person name="Kuo A."/>
            <person name="Thoen E."/>
            <person name="Andreopoulos B."/>
            <person name="Lu D."/>
            <person name="Skrede I."/>
            <person name="Drula E."/>
            <person name="Henrissat B."/>
            <person name="Morin E."/>
            <person name="Kohler A."/>
            <person name="Barry K."/>
            <person name="LaButti K."/>
            <person name="Morin E."/>
            <person name="Salamov A."/>
            <person name="Lipzen A."/>
            <person name="Mereny Z."/>
            <person name="Hegedus B."/>
            <person name="Baldrian P."/>
            <person name="Stursova M."/>
            <person name="Weitz H."/>
            <person name="Taylor A."/>
            <person name="Grigoriev I.V."/>
            <person name="Nagy L.G."/>
            <person name="Martin F."/>
            <person name="Kauserud H."/>
        </authorList>
    </citation>
    <scope>NUCLEOTIDE SEQUENCE</scope>
    <source>
        <strain evidence="3">9284</strain>
    </source>
</reference>
<gene>
    <name evidence="3" type="ORF">FB45DRAFT_121697</name>
</gene>
<evidence type="ECO:0000259" key="2">
    <source>
        <dbReference type="Pfam" id="PF20151"/>
    </source>
</evidence>
<feature type="transmembrane region" description="Helical" evidence="1">
    <location>
        <begin position="177"/>
        <end position="200"/>
    </location>
</feature>
<dbReference type="Proteomes" id="UP001221142">
    <property type="component" value="Unassembled WGS sequence"/>
</dbReference>
<proteinExistence type="predicted"/>
<protein>
    <recommendedName>
        <fullName evidence="2">DUF6533 domain-containing protein</fullName>
    </recommendedName>
</protein>
<evidence type="ECO:0000313" key="4">
    <source>
        <dbReference type="Proteomes" id="UP001221142"/>
    </source>
</evidence>
<keyword evidence="1" id="KW-1133">Transmembrane helix</keyword>